<evidence type="ECO:0000313" key="3">
    <source>
        <dbReference type="Proteomes" id="UP000775872"/>
    </source>
</evidence>
<dbReference type="EMBL" id="CABFOC020000038">
    <property type="protein sequence ID" value="CAH0050891.1"/>
    <property type="molecule type" value="Genomic_DNA"/>
</dbReference>
<protein>
    <recommendedName>
        <fullName evidence="1">Cytidyltransferase-like domain-containing protein</fullName>
    </recommendedName>
</protein>
<reference evidence="3" key="1">
    <citation type="submission" date="2019-06" db="EMBL/GenBank/DDBJ databases">
        <authorList>
            <person name="Broberg M."/>
        </authorList>
    </citation>
    <scope>NUCLEOTIDE SEQUENCE [LARGE SCALE GENOMIC DNA]</scope>
</reference>
<evidence type="ECO:0000313" key="2">
    <source>
        <dbReference type="EMBL" id="CAH0050891.1"/>
    </source>
</evidence>
<sequence length="342" mass="37895">MSAPNIPGPPGPMLLGDHAEVARYGKTAPPGTQNIPFNNGRATDPPLVQVDAITRILVYPGSFNPPHRGHLHLLDHVFQNAGYKAEYHAAIILLMDDEHLTRKLESLPENGLLVPLERRTALWQQAVSHNDKYWVWDNGAMDNFTAFIDALQLRLATHTTIELVGLLGPDSFSLTEPVPSPTTWYCRHLVTSNGWRGAAFAGDVMQRLPGCSTWRHTHTDRGEIGAEISRTMQGRDPEYIHREVERVVWNSQKSVWCLMEEEIPGTILLYNAYDQVQGQENMSSTDIRRAMAPLMERPGTVLQMANTLHAAGALSPNTLAECIRDGVIREIASTVEPASSSA</sequence>
<gene>
    <name evidence="2" type="ORF">CSOL1703_00014139</name>
</gene>
<evidence type="ECO:0000259" key="1">
    <source>
        <dbReference type="Pfam" id="PF01467"/>
    </source>
</evidence>
<reference evidence="2 3" key="2">
    <citation type="submission" date="2021-10" db="EMBL/GenBank/DDBJ databases">
        <authorList>
            <person name="Piombo E."/>
        </authorList>
    </citation>
    <scope>NUCLEOTIDE SEQUENCE [LARGE SCALE GENOMIC DNA]</scope>
</reference>
<feature type="domain" description="Cytidyltransferase-like" evidence="1">
    <location>
        <begin position="58"/>
        <end position="288"/>
    </location>
</feature>
<organism evidence="2 3">
    <name type="scientific">Clonostachys solani</name>
    <dbReference type="NCBI Taxonomy" id="160281"/>
    <lineage>
        <taxon>Eukaryota</taxon>
        <taxon>Fungi</taxon>
        <taxon>Dikarya</taxon>
        <taxon>Ascomycota</taxon>
        <taxon>Pezizomycotina</taxon>
        <taxon>Sordariomycetes</taxon>
        <taxon>Hypocreomycetidae</taxon>
        <taxon>Hypocreales</taxon>
        <taxon>Bionectriaceae</taxon>
        <taxon>Clonostachys</taxon>
    </lineage>
</organism>
<dbReference type="Proteomes" id="UP000775872">
    <property type="component" value="Unassembled WGS sequence"/>
</dbReference>
<comment type="caution">
    <text evidence="2">The sequence shown here is derived from an EMBL/GenBank/DDBJ whole genome shotgun (WGS) entry which is preliminary data.</text>
</comment>
<accession>A0A9N9Z8F1</accession>
<dbReference type="AlphaFoldDB" id="A0A9N9Z8F1"/>
<dbReference type="InterPro" id="IPR004821">
    <property type="entry name" value="Cyt_trans-like"/>
</dbReference>
<dbReference type="Gene3D" id="3.40.50.620">
    <property type="entry name" value="HUPs"/>
    <property type="match status" value="1"/>
</dbReference>
<name>A0A9N9Z8F1_9HYPO</name>
<proteinExistence type="predicted"/>
<dbReference type="GO" id="GO:0003824">
    <property type="term" value="F:catalytic activity"/>
    <property type="evidence" value="ECO:0007669"/>
    <property type="project" value="InterPro"/>
</dbReference>
<dbReference type="OrthoDB" id="3558741at2759"/>
<dbReference type="InterPro" id="IPR014729">
    <property type="entry name" value="Rossmann-like_a/b/a_fold"/>
</dbReference>
<dbReference type="SUPFAM" id="SSF52374">
    <property type="entry name" value="Nucleotidylyl transferase"/>
    <property type="match status" value="1"/>
</dbReference>
<keyword evidence="3" id="KW-1185">Reference proteome</keyword>
<dbReference type="NCBIfam" id="TIGR00125">
    <property type="entry name" value="cyt_tran_rel"/>
    <property type="match status" value="1"/>
</dbReference>
<dbReference type="Pfam" id="PF01467">
    <property type="entry name" value="CTP_transf_like"/>
    <property type="match status" value="1"/>
</dbReference>